<dbReference type="GO" id="GO:0006805">
    <property type="term" value="P:xenobiotic metabolic process"/>
    <property type="evidence" value="ECO:0007669"/>
    <property type="project" value="TreeGrafter"/>
</dbReference>
<evidence type="ECO:0008006" key="6">
    <source>
        <dbReference type="Google" id="ProtNLM"/>
    </source>
</evidence>
<keyword evidence="3" id="KW-0408">Iron</keyword>
<dbReference type="InterPro" id="IPR001128">
    <property type="entry name" value="Cyt_P450"/>
</dbReference>
<dbReference type="GO" id="GO:0020037">
    <property type="term" value="F:heme binding"/>
    <property type="evidence" value="ECO:0007669"/>
    <property type="project" value="InterPro"/>
</dbReference>
<accession>A0A8J2P5L8</accession>
<dbReference type="GO" id="GO:0008395">
    <property type="term" value="F:steroid hydroxylase activity"/>
    <property type="evidence" value="ECO:0007669"/>
    <property type="project" value="TreeGrafter"/>
</dbReference>
<dbReference type="PANTHER" id="PTHR24300">
    <property type="entry name" value="CYTOCHROME P450 508A4-RELATED"/>
    <property type="match status" value="1"/>
</dbReference>
<comment type="similarity">
    <text evidence="1">Belongs to the cytochrome P450 family.</text>
</comment>
<gene>
    <name evidence="4" type="ORF">AFUS01_LOCUS21206</name>
</gene>
<dbReference type="Proteomes" id="UP000708208">
    <property type="component" value="Unassembled WGS sequence"/>
</dbReference>
<protein>
    <recommendedName>
        <fullName evidence="6">Cytochrome P450</fullName>
    </recommendedName>
</protein>
<dbReference type="GO" id="GO:0005737">
    <property type="term" value="C:cytoplasm"/>
    <property type="evidence" value="ECO:0007669"/>
    <property type="project" value="TreeGrafter"/>
</dbReference>
<name>A0A8J2P5L8_9HEXA</name>
<evidence type="ECO:0000313" key="5">
    <source>
        <dbReference type="Proteomes" id="UP000708208"/>
    </source>
</evidence>
<dbReference type="EMBL" id="CAJVCH010236129">
    <property type="protein sequence ID" value="CAG7732710.1"/>
    <property type="molecule type" value="Genomic_DNA"/>
</dbReference>
<organism evidence="4 5">
    <name type="scientific">Allacma fusca</name>
    <dbReference type="NCBI Taxonomy" id="39272"/>
    <lineage>
        <taxon>Eukaryota</taxon>
        <taxon>Metazoa</taxon>
        <taxon>Ecdysozoa</taxon>
        <taxon>Arthropoda</taxon>
        <taxon>Hexapoda</taxon>
        <taxon>Collembola</taxon>
        <taxon>Symphypleona</taxon>
        <taxon>Sminthuridae</taxon>
        <taxon>Allacma</taxon>
    </lineage>
</organism>
<keyword evidence="5" id="KW-1185">Reference proteome</keyword>
<evidence type="ECO:0000256" key="1">
    <source>
        <dbReference type="ARBA" id="ARBA00010617"/>
    </source>
</evidence>
<dbReference type="GO" id="GO:0016712">
    <property type="term" value="F:oxidoreductase activity, acting on paired donors, with incorporation or reduction of molecular oxygen, reduced flavin or flavoprotein as one donor, and incorporation of one atom of oxygen"/>
    <property type="evidence" value="ECO:0007669"/>
    <property type="project" value="TreeGrafter"/>
</dbReference>
<sequence>MAGAETTSTTLAWMCAYLICHPQVQEKLQDEIDRVVGRERLPNLSNRSSMPYTEAVINESMRFSTIIPFSIFHKVSEDIEFHGYSIPKDTMIAPNFYTAHFDEDVWGDPHNFRPE</sequence>
<dbReference type="PANTHER" id="PTHR24300:SF403">
    <property type="entry name" value="CYTOCHROME P450 306A1"/>
    <property type="match status" value="1"/>
</dbReference>
<feature type="non-terminal residue" evidence="4">
    <location>
        <position position="115"/>
    </location>
</feature>
<dbReference type="OrthoDB" id="1055148at2759"/>
<keyword evidence="2" id="KW-0479">Metal-binding</keyword>
<comment type="caution">
    <text evidence="4">The sequence shown here is derived from an EMBL/GenBank/DDBJ whole genome shotgun (WGS) entry which is preliminary data.</text>
</comment>
<dbReference type="GO" id="GO:0006082">
    <property type="term" value="P:organic acid metabolic process"/>
    <property type="evidence" value="ECO:0007669"/>
    <property type="project" value="TreeGrafter"/>
</dbReference>
<dbReference type="AlphaFoldDB" id="A0A8J2P5L8"/>
<proteinExistence type="inferred from homology"/>
<dbReference type="InterPro" id="IPR050182">
    <property type="entry name" value="Cytochrome_P450_fam2"/>
</dbReference>
<evidence type="ECO:0000256" key="3">
    <source>
        <dbReference type="ARBA" id="ARBA00023004"/>
    </source>
</evidence>
<dbReference type="GO" id="GO:0005506">
    <property type="term" value="F:iron ion binding"/>
    <property type="evidence" value="ECO:0007669"/>
    <property type="project" value="InterPro"/>
</dbReference>
<evidence type="ECO:0000313" key="4">
    <source>
        <dbReference type="EMBL" id="CAG7732710.1"/>
    </source>
</evidence>
<evidence type="ECO:0000256" key="2">
    <source>
        <dbReference type="ARBA" id="ARBA00022723"/>
    </source>
</evidence>
<dbReference type="Pfam" id="PF00067">
    <property type="entry name" value="p450"/>
    <property type="match status" value="1"/>
</dbReference>
<reference evidence="4" key="1">
    <citation type="submission" date="2021-06" db="EMBL/GenBank/DDBJ databases">
        <authorList>
            <person name="Hodson N. C."/>
            <person name="Mongue J. A."/>
            <person name="Jaron S. K."/>
        </authorList>
    </citation>
    <scope>NUCLEOTIDE SEQUENCE</scope>
</reference>